<keyword evidence="2" id="KW-0326">Glycosidase</keyword>
<dbReference type="SUPFAM" id="SSF52317">
    <property type="entry name" value="Class I glutamine amidotransferase-like"/>
    <property type="match status" value="1"/>
</dbReference>
<dbReference type="InterPro" id="IPR029062">
    <property type="entry name" value="Class_I_gatase-like"/>
</dbReference>
<evidence type="ECO:0000259" key="1">
    <source>
        <dbReference type="Pfam" id="PF01965"/>
    </source>
</evidence>
<dbReference type="Pfam" id="PF01965">
    <property type="entry name" value="DJ-1_PfpI"/>
    <property type="match status" value="1"/>
</dbReference>
<name>A0ABW5FFV4_9BACL</name>
<dbReference type="Gene3D" id="3.40.50.880">
    <property type="match status" value="1"/>
</dbReference>
<organism evidence="2 3">
    <name type="scientific">Paenibacillus rhizoplanae</name>
    <dbReference type="NCBI Taxonomy" id="1917181"/>
    <lineage>
        <taxon>Bacteria</taxon>
        <taxon>Bacillati</taxon>
        <taxon>Bacillota</taxon>
        <taxon>Bacilli</taxon>
        <taxon>Bacillales</taxon>
        <taxon>Paenibacillaceae</taxon>
        <taxon>Paenibacillus</taxon>
    </lineage>
</organism>
<proteinExistence type="predicted"/>
<dbReference type="RefSeq" id="WP_209990343.1">
    <property type="nucleotide sequence ID" value="NZ_JBHSVQ010000001.1"/>
</dbReference>
<feature type="domain" description="DJ-1/PfpI" evidence="1">
    <location>
        <begin position="5"/>
        <end position="176"/>
    </location>
</feature>
<keyword evidence="3" id="KW-1185">Reference proteome</keyword>
<reference evidence="3" key="1">
    <citation type="journal article" date="2019" name="Int. J. Syst. Evol. Microbiol.">
        <title>The Global Catalogue of Microorganisms (GCM) 10K type strain sequencing project: providing services to taxonomists for standard genome sequencing and annotation.</title>
        <authorList>
            <consortium name="The Broad Institute Genomics Platform"/>
            <consortium name="The Broad Institute Genome Sequencing Center for Infectious Disease"/>
            <person name="Wu L."/>
            <person name="Ma J."/>
        </authorList>
    </citation>
    <scope>NUCLEOTIDE SEQUENCE [LARGE SCALE GENOMIC DNA]</scope>
    <source>
        <strain evidence="3">CCM 8725</strain>
    </source>
</reference>
<comment type="caution">
    <text evidence="2">The sequence shown here is derived from an EMBL/GenBank/DDBJ whole genome shotgun (WGS) entry which is preliminary data.</text>
</comment>
<keyword evidence="2" id="KW-0315">Glutamine amidotransferase</keyword>
<dbReference type="EMBL" id="JBHUKY010000078">
    <property type="protein sequence ID" value="MFD2413863.1"/>
    <property type="molecule type" value="Genomic_DNA"/>
</dbReference>
<dbReference type="InterPro" id="IPR050325">
    <property type="entry name" value="Prot/Nucl_acid_deglycase"/>
</dbReference>
<evidence type="ECO:0000313" key="2">
    <source>
        <dbReference type="EMBL" id="MFD2413863.1"/>
    </source>
</evidence>
<dbReference type="InterPro" id="IPR002818">
    <property type="entry name" value="DJ-1/PfpI"/>
</dbReference>
<sequence length="211" mass="22954">MHDRQAYLYVFNTMSDWEYGYLAAELNTGRYFKKGTAPLKVITVSATKEKVTTMGGLTVLPDLTLDECRLASGDLLILPGGNTWGEAENQPVLDRAHEALKLGVAVAAICGATAALADKGYLDAVPHTSNNLDYLKMVSPGYKGEAYHEDGPVAVSGKLVTASGIAPLEFAREVLRVLEVFAPATLDAWYSLNKKQETEFFFQLMGSLDQE</sequence>
<dbReference type="GO" id="GO:0016798">
    <property type="term" value="F:hydrolase activity, acting on glycosyl bonds"/>
    <property type="evidence" value="ECO:0007669"/>
    <property type="project" value="UniProtKB-KW"/>
</dbReference>
<dbReference type="Proteomes" id="UP001597448">
    <property type="component" value="Unassembled WGS sequence"/>
</dbReference>
<protein>
    <submittedName>
        <fullName evidence="2">Type 1 glutamine amidotransferase family protein</fullName>
        <ecNumber evidence="2">3.2.-.-</ecNumber>
    </submittedName>
</protein>
<dbReference type="PANTHER" id="PTHR48094">
    <property type="entry name" value="PROTEIN/NUCLEIC ACID DEGLYCASE DJ-1-RELATED"/>
    <property type="match status" value="1"/>
</dbReference>
<keyword evidence="2" id="KW-0378">Hydrolase</keyword>
<accession>A0ABW5FFV4</accession>
<gene>
    <name evidence="2" type="ORF">ACFSX3_28745</name>
</gene>
<evidence type="ECO:0000313" key="3">
    <source>
        <dbReference type="Proteomes" id="UP001597448"/>
    </source>
</evidence>
<dbReference type="EC" id="3.2.-.-" evidence="2"/>
<dbReference type="CDD" id="cd03140">
    <property type="entry name" value="GATase1_PfpI_3"/>
    <property type="match status" value="1"/>
</dbReference>
<dbReference type="PANTHER" id="PTHR48094:SF19">
    <property type="entry name" value="DJ-1_PFPI DOMAIN-CONTAINING PROTEIN"/>
    <property type="match status" value="1"/>
</dbReference>